<name>A0ABR9ALQ9_9BACT</name>
<dbReference type="Proteomes" id="UP000647133">
    <property type="component" value="Unassembled WGS sequence"/>
</dbReference>
<accession>A0ABR9ALQ9</accession>
<dbReference type="EMBL" id="JACYTQ010000004">
    <property type="protein sequence ID" value="MBD8489625.1"/>
    <property type="molecule type" value="Genomic_DNA"/>
</dbReference>
<comment type="caution">
    <text evidence="1">The sequence shown here is derived from an EMBL/GenBank/DDBJ whole genome shotgun (WGS) entry which is preliminary data.</text>
</comment>
<organism evidence="1 2">
    <name type="scientific">Echinicola arenosa</name>
    <dbReference type="NCBI Taxonomy" id="2774144"/>
    <lineage>
        <taxon>Bacteria</taxon>
        <taxon>Pseudomonadati</taxon>
        <taxon>Bacteroidota</taxon>
        <taxon>Cytophagia</taxon>
        <taxon>Cytophagales</taxon>
        <taxon>Cyclobacteriaceae</taxon>
        <taxon>Echinicola</taxon>
    </lineage>
</organism>
<evidence type="ECO:0000313" key="2">
    <source>
        <dbReference type="Proteomes" id="UP000647133"/>
    </source>
</evidence>
<dbReference type="RefSeq" id="WP_192010517.1">
    <property type="nucleotide sequence ID" value="NZ_JACYTQ010000004.1"/>
</dbReference>
<evidence type="ECO:0000313" key="1">
    <source>
        <dbReference type="EMBL" id="MBD8489625.1"/>
    </source>
</evidence>
<reference evidence="1 2" key="1">
    <citation type="submission" date="2020-09" db="EMBL/GenBank/DDBJ databases">
        <title>Echinicola sp. CAU 1574 isolated from sand of Sido Beach.</title>
        <authorList>
            <person name="Kim W."/>
        </authorList>
    </citation>
    <scope>NUCLEOTIDE SEQUENCE [LARGE SCALE GENOMIC DNA]</scope>
    <source>
        <strain evidence="1 2">CAU 1574</strain>
    </source>
</reference>
<gene>
    <name evidence="1" type="ORF">IFO69_12790</name>
</gene>
<proteinExistence type="predicted"/>
<protein>
    <submittedName>
        <fullName evidence="1">DUF2007 domain-containing protein</fullName>
    </submittedName>
</protein>
<sequence>MEKWQKVFESAILIRAEIVKGVLLEHDITAIVLNKKESVYQLHGSYHVMVTSENALEAVNIIKNEISF</sequence>
<keyword evidence="2" id="KW-1185">Reference proteome</keyword>